<protein>
    <submittedName>
        <fullName evidence="2">Uncharacterized protein</fullName>
    </submittedName>
</protein>
<proteinExistence type="predicted"/>
<name>A0A1F5XZQ1_9BACT</name>
<evidence type="ECO:0000313" key="3">
    <source>
        <dbReference type="Proteomes" id="UP000178894"/>
    </source>
</evidence>
<sequence length="100" mass="10866">MSQEAELQDEAEASRPPEESTRFPVNWRPAPASVVVADVLLKSTEEKLDPEVVVAVAFELPEKVVVADGEKVPALCQKSPVTVIAVEVLKLPLPVILRLL</sequence>
<feature type="compositionally biased region" description="Basic and acidic residues" evidence="1">
    <location>
        <begin position="12"/>
        <end position="21"/>
    </location>
</feature>
<evidence type="ECO:0000256" key="1">
    <source>
        <dbReference type="SAM" id="MobiDB-lite"/>
    </source>
</evidence>
<dbReference type="EMBL" id="MFIQ01000022">
    <property type="protein sequence ID" value="OGF93329.1"/>
    <property type="molecule type" value="Genomic_DNA"/>
</dbReference>
<comment type="caution">
    <text evidence="2">The sequence shown here is derived from an EMBL/GenBank/DDBJ whole genome shotgun (WGS) entry which is preliminary data.</text>
</comment>
<dbReference type="STRING" id="1798364.A3G54_00280"/>
<gene>
    <name evidence="2" type="ORF">A3G54_00280</name>
</gene>
<accession>A0A1F5XZQ1</accession>
<reference evidence="2 3" key="1">
    <citation type="journal article" date="2016" name="Nat. Commun.">
        <title>Thousands of microbial genomes shed light on interconnected biogeochemical processes in an aquifer system.</title>
        <authorList>
            <person name="Anantharaman K."/>
            <person name="Brown C.T."/>
            <person name="Hug L.A."/>
            <person name="Sharon I."/>
            <person name="Castelle C.J."/>
            <person name="Probst A.J."/>
            <person name="Thomas B.C."/>
            <person name="Singh A."/>
            <person name="Wilkins M.J."/>
            <person name="Karaoz U."/>
            <person name="Brodie E.L."/>
            <person name="Williams K.H."/>
            <person name="Hubbard S.S."/>
            <person name="Banfield J.F."/>
        </authorList>
    </citation>
    <scope>NUCLEOTIDE SEQUENCE [LARGE SCALE GENOMIC DNA]</scope>
</reference>
<dbReference type="Proteomes" id="UP000178894">
    <property type="component" value="Unassembled WGS sequence"/>
</dbReference>
<evidence type="ECO:0000313" key="2">
    <source>
        <dbReference type="EMBL" id="OGF93329.1"/>
    </source>
</evidence>
<feature type="region of interest" description="Disordered" evidence="1">
    <location>
        <begin position="1"/>
        <end position="25"/>
    </location>
</feature>
<organism evidence="2 3">
    <name type="scientific">Candidatus Giovannonibacteria bacterium RIFCSPLOWO2_12_FULL_44_15</name>
    <dbReference type="NCBI Taxonomy" id="1798364"/>
    <lineage>
        <taxon>Bacteria</taxon>
        <taxon>Candidatus Giovannoniibacteriota</taxon>
    </lineage>
</organism>
<feature type="compositionally biased region" description="Acidic residues" evidence="1">
    <location>
        <begin position="1"/>
        <end position="11"/>
    </location>
</feature>
<dbReference type="AlphaFoldDB" id="A0A1F5XZQ1"/>